<name>A0ABR0R6T1_GOSAR</name>
<proteinExistence type="predicted"/>
<evidence type="ECO:0000313" key="1">
    <source>
        <dbReference type="EMBL" id="KAK5846847.1"/>
    </source>
</evidence>
<comment type="caution">
    <text evidence="1">The sequence shown here is derived from an EMBL/GenBank/DDBJ whole genome shotgun (WGS) entry which is preliminary data.</text>
</comment>
<reference evidence="1 2" key="1">
    <citation type="submission" date="2023-03" db="EMBL/GenBank/DDBJ databases">
        <title>WGS of Gossypium arboreum.</title>
        <authorList>
            <person name="Yu D."/>
        </authorList>
    </citation>
    <scope>NUCLEOTIDE SEQUENCE [LARGE SCALE GENOMIC DNA]</scope>
    <source>
        <tissue evidence="1">Leaf</tissue>
    </source>
</reference>
<evidence type="ECO:0000313" key="2">
    <source>
        <dbReference type="Proteomes" id="UP001358586"/>
    </source>
</evidence>
<protein>
    <submittedName>
        <fullName evidence="1">Uncharacterized protein</fullName>
    </submittedName>
</protein>
<accession>A0ABR0R6T1</accession>
<dbReference type="Proteomes" id="UP001358586">
    <property type="component" value="Chromosome 1"/>
</dbReference>
<organism evidence="1 2">
    <name type="scientific">Gossypium arboreum</name>
    <name type="common">Tree cotton</name>
    <name type="synonym">Gossypium nanking</name>
    <dbReference type="NCBI Taxonomy" id="29729"/>
    <lineage>
        <taxon>Eukaryota</taxon>
        <taxon>Viridiplantae</taxon>
        <taxon>Streptophyta</taxon>
        <taxon>Embryophyta</taxon>
        <taxon>Tracheophyta</taxon>
        <taxon>Spermatophyta</taxon>
        <taxon>Magnoliopsida</taxon>
        <taxon>eudicotyledons</taxon>
        <taxon>Gunneridae</taxon>
        <taxon>Pentapetalae</taxon>
        <taxon>rosids</taxon>
        <taxon>malvids</taxon>
        <taxon>Malvales</taxon>
        <taxon>Malvaceae</taxon>
        <taxon>Malvoideae</taxon>
        <taxon>Gossypium</taxon>
    </lineage>
</organism>
<keyword evidence="2" id="KW-1185">Reference proteome</keyword>
<dbReference type="EMBL" id="JARKNE010000001">
    <property type="protein sequence ID" value="KAK5846847.1"/>
    <property type="molecule type" value="Genomic_DNA"/>
</dbReference>
<gene>
    <name evidence="1" type="ORF">PVK06_003146</name>
</gene>
<sequence>MLASVTNTLYKKLESCKIAKVILYMLDDMFGGHSTLDRQSTINSLIKSQQKPDTSIKDRMITLIGYFAEAMDNDVNLDKNTQIEMVFKTLSKDFAGFRAPYNIGNKNLTYEGVIIL</sequence>